<proteinExistence type="predicted"/>
<accession>A0A8D8Q3I2</accession>
<dbReference type="EMBL" id="HBUF01056967">
    <property type="protein sequence ID" value="CAG6624353.1"/>
    <property type="molecule type" value="Transcribed_RNA"/>
</dbReference>
<organism evidence="1">
    <name type="scientific">Cacopsylla melanoneura</name>
    <dbReference type="NCBI Taxonomy" id="428564"/>
    <lineage>
        <taxon>Eukaryota</taxon>
        <taxon>Metazoa</taxon>
        <taxon>Ecdysozoa</taxon>
        <taxon>Arthropoda</taxon>
        <taxon>Hexapoda</taxon>
        <taxon>Insecta</taxon>
        <taxon>Pterygota</taxon>
        <taxon>Neoptera</taxon>
        <taxon>Paraneoptera</taxon>
        <taxon>Hemiptera</taxon>
        <taxon>Sternorrhyncha</taxon>
        <taxon>Psylloidea</taxon>
        <taxon>Psyllidae</taxon>
        <taxon>Psyllinae</taxon>
        <taxon>Cacopsylla</taxon>
    </lineage>
</organism>
<protein>
    <submittedName>
        <fullName evidence="1">Uncharacterized protein</fullName>
    </submittedName>
</protein>
<sequence>MFVIEGQCLVNALRHVSRYMRYCFLKVRDHGFFPTFQVLSKKKRIELCCFHRNRLTSSTAFHRKSLKSLPLSYKKRKIKHWVIKKLKTGVKIFKMKYFLISVFVNKENRAGASCKHFTQLALIIEPVGSSTS</sequence>
<dbReference type="EMBL" id="HBUF01418988">
    <property type="protein sequence ID" value="CAG6740404.1"/>
    <property type="molecule type" value="Transcribed_RNA"/>
</dbReference>
<name>A0A8D8Q3I2_9HEMI</name>
<reference evidence="1" key="1">
    <citation type="submission" date="2021-05" db="EMBL/GenBank/DDBJ databases">
        <authorList>
            <person name="Alioto T."/>
            <person name="Alioto T."/>
            <person name="Gomez Garrido J."/>
        </authorList>
    </citation>
    <scope>NUCLEOTIDE SEQUENCE</scope>
</reference>
<dbReference type="AlphaFoldDB" id="A0A8D8Q3I2"/>
<evidence type="ECO:0000313" key="1">
    <source>
        <dbReference type="EMBL" id="CAG6624354.1"/>
    </source>
</evidence>
<dbReference type="EMBL" id="HBUF01056968">
    <property type="protein sequence ID" value="CAG6624354.1"/>
    <property type="molecule type" value="Transcribed_RNA"/>
</dbReference>
<dbReference type="EMBL" id="HBUF01056970">
    <property type="protein sequence ID" value="CAG6624355.1"/>
    <property type="molecule type" value="Transcribed_RNA"/>
</dbReference>